<dbReference type="Gramene" id="MELO3C028855.2.1">
    <property type="protein sequence ID" value="MELO3C028855.2.1"/>
    <property type="gene ID" value="MELO3C028855.2"/>
</dbReference>
<sequence length="295" mass="33895">MCSYLLIECLFSMSTDIMSSPYPRNNFLETYDMFLEFKDDLDNIARGSSFVGDNAERHIALNGRIPMTIAPGAEKAISSYVVCFSQAIGVCMRKIFYVYCLKWADVGREYIEVVKGDLQQFFVLDFNDQAMNRFVEHQMLTTFQEFRVDCHRQFKKYSDPKEARANPLNVLVGHHEGFHFLCDHYMRRAFRYELAERKGESIDHVKLFRETHVQAGKFVSQATKDAHNQMLELQSQPTTKGSQPLSEDELCNHVLGRRPDYSKGLGWGPKPKARKTMTGSSSTMSCSQSATEREI</sequence>
<protein>
    <recommendedName>
        <fullName evidence="3">CACTA en-spm transposon protein</fullName>
    </recommendedName>
</protein>
<accession>A0A9I9E522</accession>
<name>A0A9I9E522_CUCME</name>
<feature type="compositionally biased region" description="Low complexity" evidence="1">
    <location>
        <begin position="276"/>
        <end position="295"/>
    </location>
</feature>
<evidence type="ECO:0000256" key="1">
    <source>
        <dbReference type="SAM" id="MobiDB-lite"/>
    </source>
</evidence>
<feature type="region of interest" description="Disordered" evidence="1">
    <location>
        <begin position="262"/>
        <end position="295"/>
    </location>
</feature>
<evidence type="ECO:0008006" key="3">
    <source>
        <dbReference type="Google" id="ProtNLM"/>
    </source>
</evidence>
<evidence type="ECO:0000313" key="2">
    <source>
        <dbReference type="EnsemblPlants" id="MELO3C028855.2.1"/>
    </source>
</evidence>
<proteinExistence type="predicted"/>
<reference evidence="2" key="1">
    <citation type="submission" date="2023-03" db="UniProtKB">
        <authorList>
            <consortium name="EnsemblPlants"/>
        </authorList>
    </citation>
    <scope>IDENTIFICATION</scope>
</reference>
<organism evidence="2">
    <name type="scientific">Cucumis melo</name>
    <name type="common">Muskmelon</name>
    <dbReference type="NCBI Taxonomy" id="3656"/>
    <lineage>
        <taxon>Eukaryota</taxon>
        <taxon>Viridiplantae</taxon>
        <taxon>Streptophyta</taxon>
        <taxon>Embryophyta</taxon>
        <taxon>Tracheophyta</taxon>
        <taxon>Spermatophyta</taxon>
        <taxon>Magnoliopsida</taxon>
        <taxon>eudicotyledons</taxon>
        <taxon>Gunneridae</taxon>
        <taxon>Pentapetalae</taxon>
        <taxon>rosids</taxon>
        <taxon>fabids</taxon>
        <taxon>Cucurbitales</taxon>
        <taxon>Cucurbitaceae</taxon>
        <taxon>Benincaseae</taxon>
        <taxon>Cucumis</taxon>
    </lineage>
</organism>
<dbReference type="AlphaFoldDB" id="A0A9I9E522"/>
<dbReference type="EnsemblPlants" id="MELO3C028855.2.1">
    <property type="protein sequence ID" value="MELO3C028855.2.1"/>
    <property type="gene ID" value="MELO3C028855.2"/>
</dbReference>